<proteinExistence type="predicted"/>
<gene>
    <name evidence="1" type="ORF">TeGR_g15232</name>
</gene>
<dbReference type="InterPro" id="IPR029058">
    <property type="entry name" value="AB_hydrolase_fold"/>
</dbReference>
<evidence type="ECO:0000313" key="2">
    <source>
        <dbReference type="Proteomes" id="UP001165060"/>
    </source>
</evidence>
<keyword evidence="2" id="KW-1185">Reference proteome</keyword>
<dbReference type="Proteomes" id="UP001165060">
    <property type="component" value="Unassembled WGS sequence"/>
</dbReference>
<comment type="caution">
    <text evidence="1">The sequence shown here is derived from an EMBL/GenBank/DDBJ whole genome shotgun (WGS) entry which is preliminary data.</text>
</comment>
<evidence type="ECO:0008006" key="3">
    <source>
        <dbReference type="Google" id="ProtNLM"/>
    </source>
</evidence>
<sequence length="321" mass="35098">MCRVSWINGIAHTPSDVSEMAAELSKLFSDRVHYLHNPSSMSSPADTLGYMRDLSQCTAQKLGKITNEVNELTSHLRSLVSSLGSKGRLVHIAHSQGALITYLAARHLTPEECSKIEVICFGGAAAITALEFPHFRRRVNYYSVNDPLLHVVPKAAQALTSGLLFGSNNPSDEPEYVFLSAKYGDPIVDHGLLGPTYSDAIASEGRRYASLRSGVRSQLERGQDRVDELAHLIILAVIAALRRLVQFLVAVRDAVRAEFADQKLLLTAVSTLGMSRLGVGEERCDRARRAARAWEVTTLSSYVGLRALSFAVELITSQHVA</sequence>
<name>A0ABQ6NBA2_9STRA</name>
<dbReference type="EMBL" id="BRYB01006252">
    <property type="protein sequence ID" value="GMI53330.1"/>
    <property type="molecule type" value="Genomic_DNA"/>
</dbReference>
<evidence type="ECO:0000313" key="1">
    <source>
        <dbReference type="EMBL" id="GMI53330.1"/>
    </source>
</evidence>
<organism evidence="1 2">
    <name type="scientific">Tetraparma gracilis</name>
    <dbReference type="NCBI Taxonomy" id="2962635"/>
    <lineage>
        <taxon>Eukaryota</taxon>
        <taxon>Sar</taxon>
        <taxon>Stramenopiles</taxon>
        <taxon>Ochrophyta</taxon>
        <taxon>Bolidophyceae</taxon>
        <taxon>Parmales</taxon>
        <taxon>Triparmaceae</taxon>
        <taxon>Tetraparma</taxon>
    </lineage>
</organism>
<dbReference type="SUPFAM" id="SSF53474">
    <property type="entry name" value="alpha/beta-Hydrolases"/>
    <property type="match status" value="1"/>
</dbReference>
<accession>A0ABQ6NBA2</accession>
<protein>
    <recommendedName>
        <fullName evidence="3">Fungal lipase-like domain-containing protein</fullName>
    </recommendedName>
</protein>
<reference evidence="1 2" key="1">
    <citation type="journal article" date="2023" name="Commun. Biol.">
        <title>Genome analysis of Parmales, the sister group of diatoms, reveals the evolutionary specialization of diatoms from phago-mixotrophs to photoautotrophs.</title>
        <authorList>
            <person name="Ban H."/>
            <person name="Sato S."/>
            <person name="Yoshikawa S."/>
            <person name="Yamada K."/>
            <person name="Nakamura Y."/>
            <person name="Ichinomiya M."/>
            <person name="Sato N."/>
            <person name="Blanc-Mathieu R."/>
            <person name="Endo H."/>
            <person name="Kuwata A."/>
            <person name="Ogata H."/>
        </authorList>
    </citation>
    <scope>NUCLEOTIDE SEQUENCE [LARGE SCALE GENOMIC DNA]</scope>
</reference>